<dbReference type="GO" id="GO:0005886">
    <property type="term" value="C:plasma membrane"/>
    <property type="evidence" value="ECO:0007669"/>
    <property type="project" value="UniProtKB-SubCell"/>
</dbReference>
<dbReference type="AlphaFoldDB" id="A0A0B6RTD1"/>
<dbReference type="PROSITE" id="PS00211">
    <property type="entry name" value="ABC_TRANSPORTER_1"/>
    <property type="match status" value="1"/>
</dbReference>
<gene>
    <name evidence="17" type="ORF">BGL_2c05230</name>
</gene>
<organism evidence="17 18">
    <name type="scientific">Burkholderia plantarii</name>
    <dbReference type="NCBI Taxonomy" id="41899"/>
    <lineage>
        <taxon>Bacteria</taxon>
        <taxon>Pseudomonadati</taxon>
        <taxon>Pseudomonadota</taxon>
        <taxon>Betaproteobacteria</taxon>
        <taxon>Burkholderiales</taxon>
        <taxon>Burkholderiaceae</taxon>
        <taxon>Burkholderia</taxon>
    </lineage>
</organism>
<accession>A0A0B6RTD1</accession>
<name>A0A0B6RTD1_BURPL</name>
<dbReference type="InterPro" id="IPR003439">
    <property type="entry name" value="ABC_transporter-like_ATP-bd"/>
</dbReference>
<dbReference type="CDD" id="cd03255">
    <property type="entry name" value="ABC_MJ0796_LolCDE_FtsE"/>
    <property type="match status" value="1"/>
</dbReference>
<dbReference type="Pfam" id="PF02687">
    <property type="entry name" value="FtsX"/>
    <property type="match status" value="1"/>
</dbReference>
<dbReference type="RefSeq" id="WP_042627218.1">
    <property type="nucleotide sequence ID" value="NZ_CP002581.1"/>
</dbReference>
<evidence type="ECO:0000256" key="6">
    <source>
        <dbReference type="ARBA" id="ARBA00022741"/>
    </source>
</evidence>
<evidence type="ECO:0000256" key="14">
    <source>
        <dbReference type="SAM" id="MobiDB-lite"/>
    </source>
</evidence>
<evidence type="ECO:0000256" key="7">
    <source>
        <dbReference type="ARBA" id="ARBA00022840"/>
    </source>
</evidence>
<evidence type="ECO:0000256" key="13">
    <source>
        <dbReference type="ARBA" id="ARBA00041199"/>
    </source>
</evidence>
<evidence type="ECO:0000313" key="18">
    <source>
        <dbReference type="Proteomes" id="UP000031838"/>
    </source>
</evidence>
<keyword evidence="5 15" id="KW-0812">Transmembrane</keyword>
<keyword evidence="8" id="KW-1278">Translocase</keyword>
<feature type="region of interest" description="Disordered" evidence="14">
    <location>
        <begin position="231"/>
        <end position="251"/>
    </location>
</feature>
<dbReference type="PANTHER" id="PTHR30572">
    <property type="entry name" value="MEMBRANE COMPONENT OF TRANSPORTER-RELATED"/>
    <property type="match status" value="1"/>
</dbReference>
<reference evidence="17 18" key="2">
    <citation type="journal article" date="2016" name="Appl. Microbiol. Biotechnol.">
        <title>Mutations improving production and secretion of extracellular lipase by Burkholderia glumae PG1.</title>
        <authorList>
            <person name="Knapp A."/>
            <person name="Voget S."/>
            <person name="Gao R."/>
            <person name="Zaburannyi N."/>
            <person name="Krysciak D."/>
            <person name="Breuer M."/>
            <person name="Hauer B."/>
            <person name="Streit W.R."/>
            <person name="Muller R."/>
            <person name="Daniel R."/>
            <person name="Jaeger K.E."/>
        </authorList>
    </citation>
    <scope>NUCLEOTIDE SEQUENCE [LARGE SCALE GENOMIC DNA]</scope>
    <source>
        <strain evidence="17 18">PG1</strain>
    </source>
</reference>
<dbReference type="InterPro" id="IPR017871">
    <property type="entry name" value="ABC_transporter-like_CS"/>
</dbReference>
<evidence type="ECO:0000256" key="1">
    <source>
        <dbReference type="ARBA" id="ARBA00004429"/>
    </source>
</evidence>
<evidence type="ECO:0000256" key="8">
    <source>
        <dbReference type="ARBA" id="ARBA00022967"/>
    </source>
</evidence>
<evidence type="ECO:0000259" key="16">
    <source>
        <dbReference type="PROSITE" id="PS50893"/>
    </source>
</evidence>
<dbReference type="GO" id="GO:0005524">
    <property type="term" value="F:ATP binding"/>
    <property type="evidence" value="ECO:0007669"/>
    <property type="project" value="UniProtKB-KW"/>
</dbReference>
<dbReference type="Gene3D" id="3.40.50.300">
    <property type="entry name" value="P-loop containing nucleotide triphosphate hydrolases"/>
    <property type="match status" value="1"/>
</dbReference>
<dbReference type="EMBL" id="CP002581">
    <property type="protein sequence ID" value="AJK48607.1"/>
    <property type="molecule type" value="Genomic_DNA"/>
</dbReference>
<evidence type="ECO:0000256" key="9">
    <source>
        <dbReference type="ARBA" id="ARBA00022989"/>
    </source>
</evidence>
<dbReference type="Pfam" id="PF12704">
    <property type="entry name" value="MacB_PCD"/>
    <property type="match status" value="1"/>
</dbReference>
<dbReference type="FunFam" id="3.40.50.300:FF:000032">
    <property type="entry name" value="Export ABC transporter ATP-binding protein"/>
    <property type="match status" value="1"/>
</dbReference>
<evidence type="ECO:0000313" key="17">
    <source>
        <dbReference type="EMBL" id="AJK48607.1"/>
    </source>
</evidence>
<feature type="transmembrane region" description="Helical" evidence="15">
    <location>
        <begin position="620"/>
        <end position="647"/>
    </location>
</feature>
<keyword evidence="7 17" id="KW-0067">ATP-binding</keyword>
<feature type="transmembrane region" description="Helical" evidence="15">
    <location>
        <begin position="539"/>
        <end position="564"/>
    </location>
</feature>
<evidence type="ECO:0000256" key="15">
    <source>
        <dbReference type="SAM" id="Phobius"/>
    </source>
</evidence>
<protein>
    <recommendedName>
        <fullName evidence="13">Pyoverdine export ATP-binding/permease protein PvdT</fullName>
    </recommendedName>
</protein>
<evidence type="ECO:0000256" key="10">
    <source>
        <dbReference type="ARBA" id="ARBA00023136"/>
    </source>
</evidence>
<dbReference type="GO" id="GO:0098796">
    <property type="term" value="C:membrane protein complex"/>
    <property type="evidence" value="ECO:0007669"/>
    <property type="project" value="UniProtKB-ARBA"/>
</dbReference>
<feature type="domain" description="ABC transporter" evidence="16">
    <location>
        <begin position="14"/>
        <end position="252"/>
    </location>
</feature>
<dbReference type="HOGENOM" id="CLU_000604_78_1_4"/>
<dbReference type="GO" id="GO:0022857">
    <property type="term" value="F:transmembrane transporter activity"/>
    <property type="evidence" value="ECO:0007669"/>
    <property type="project" value="TreeGrafter"/>
</dbReference>
<dbReference type="GO" id="GO:0016887">
    <property type="term" value="F:ATP hydrolysis activity"/>
    <property type="evidence" value="ECO:0007669"/>
    <property type="project" value="InterPro"/>
</dbReference>
<sequence>MSMPRVESSNAPLIDLTSVSHTYGAGEAAVDVLHQISLRIERGEMVAIVGASGSGKSTLMNILGCLDTPTSGSYRIDGVETQSLDADALARLRREHFGFVFQRYQLLNDLTALGNVEAPAIYAGLDAEQRGKRARQLLARLGLGERLDHRPTQLSGGQQQRVSIARALINGGEIILADEPTGALDSQSGDELMALFHELNVQGHTIIIVTHDMNVARHARRIIEIRDGRIVGDRSSGSSPSANPGDAQTAPPVGRAIALRRKNAQPFAFGRFVEAFRLAMRSVANNRLRSFLTMLGIIAGIASVACMVARGEGSRRTIMDQIRQFGTDTISIYPGRMAGDLRASSIHTLSLADVRALQAQRYIDSVTPEVTSLGTIRVGNKDVSATVHGTGADYFRVHGIAMIEGRPFDESLVESNAPVAVIDEKTRQTLFGTDSPIGKVVLVGNLPCHVIGVAGSNAMSFAPGTLGLYMPYTSVMSRMTGSYNLQSVTVRLADGVPSSAALAGIDKVLAARHGAIDFTTFNSDALFQIATASNESFRVFISSIAFISLLVGGVGVMNIMLVSVTERTHEIGIRMAIGARRSDIRDQFLIESVWLCVAGGVAGVALAIGVVSFFSDPRSHFYMVLSFDSIATAFASAALVGVVFGYFPARQAARLRPAEALTRE</sequence>
<dbReference type="InterPro" id="IPR003593">
    <property type="entry name" value="AAA+_ATPase"/>
</dbReference>
<reference evidence="18" key="1">
    <citation type="submission" date="2011-03" db="EMBL/GenBank/DDBJ databases">
        <authorList>
            <person name="Voget S."/>
            <person name="Streit W.R."/>
            <person name="Jaeger K.E."/>
            <person name="Daniel R."/>
        </authorList>
    </citation>
    <scope>NUCLEOTIDE SEQUENCE [LARGE SCALE GENOMIC DNA]</scope>
    <source>
        <strain evidence="18">PG1</strain>
    </source>
</reference>
<dbReference type="SMART" id="SM00382">
    <property type="entry name" value="AAA"/>
    <property type="match status" value="1"/>
</dbReference>
<evidence type="ECO:0000256" key="12">
    <source>
        <dbReference type="ARBA" id="ARBA00038388"/>
    </source>
</evidence>
<dbReference type="InterPro" id="IPR027417">
    <property type="entry name" value="P-loop_NTPase"/>
</dbReference>
<comment type="similarity">
    <text evidence="12">Belongs to the ABC transporter superfamily. Macrolide exporter (TC 3.A.1.122) family.</text>
</comment>
<keyword evidence="4" id="KW-0997">Cell inner membrane</keyword>
<comment type="subcellular location">
    <subcellularLocation>
        <location evidence="1">Cell inner membrane</location>
        <topology evidence="1">Multi-pass membrane protein</topology>
    </subcellularLocation>
</comment>
<keyword evidence="2" id="KW-0813">Transport</keyword>
<keyword evidence="10 15" id="KW-0472">Membrane</keyword>
<evidence type="ECO:0000256" key="4">
    <source>
        <dbReference type="ARBA" id="ARBA00022519"/>
    </source>
</evidence>
<dbReference type="Proteomes" id="UP000031838">
    <property type="component" value="Chromosome 2"/>
</dbReference>
<dbReference type="InterPro" id="IPR017911">
    <property type="entry name" value="MacB-like_ATP-bd"/>
</dbReference>
<keyword evidence="18" id="KW-1185">Reference proteome</keyword>
<dbReference type="PANTHER" id="PTHR30572:SF14">
    <property type="entry name" value="MACROLIDE EXPORT ATP-BINDING_PERMEASE PROTEIN MACB"/>
    <property type="match status" value="1"/>
</dbReference>
<evidence type="ECO:0000256" key="11">
    <source>
        <dbReference type="ARBA" id="ARBA00023251"/>
    </source>
</evidence>
<keyword evidence="6" id="KW-0547">Nucleotide-binding</keyword>
<evidence type="ECO:0000256" key="5">
    <source>
        <dbReference type="ARBA" id="ARBA00022692"/>
    </source>
</evidence>
<evidence type="ECO:0000256" key="3">
    <source>
        <dbReference type="ARBA" id="ARBA00022475"/>
    </source>
</evidence>
<keyword evidence="3" id="KW-1003">Cell membrane</keyword>
<dbReference type="Pfam" id="PF00005">
    <property type="entry name" value="ABC_tran"/>
    <property type="match status" value="1"/>
</dbReference>
<evidence type="ECO:0000256" key="2">
    <source>
        <dbReference type="ARBA" id="ARBA00022448"/>
    </source>
</evidence>
<dbReference type="KEGG" id="bgp:BGL_2c05230"/>
<dbReference type="InterPro" id="IPR003838">
    <property type="entry name" value="ABC3_permease_C"/>
</dbReference>
<feature type="transmembrane region" description="Helical" evidence="15">
    <location>
        <begin position="588"/>
        <end position="614"/>
    </location>
</feature>
<dbReference type="SUPFAM" id="SSF52540">
    <property type="entry name" value="P-loop containing nucleoside triphosphate hydrolases"/>
    <property type="match status" value="1"/>
</dbReference>
<dbReference type="PROSITE" id="PS50893">
    <property type="entry name" value="ABC_TRANSPORTER_2"/>
    <property type="match status" value="1"/>
</dbReference>
<dbReference type="GO" id="GO:0046677">
    <property type="term" value="P:response to antibiotic"/>
    <property type="evidence" value="ECO:0007669"/>
    <property type="project" value="UniProtKB-KW"/>
</dbReference>
<proteinExistence type="inferred from homology"/>
<keyword evidence="11" id="KW-0046">Antibiotic resistance</keyword>
<dbReference type="InterPro" id="IPR050250">
    <property type="entry name" value="Macrolide_Exporter_MacB"/>
</dbReference>
<keyword evidence="9 15" id="KW-1133">Transmembrane helix</keyword>
<dbReference type="InterPro" id="IPR025857">
    <property type="entry name" value="MacB_PCD"/>
</dbReference>